<dbReference type="AlphaFoldDB" id="A0A5N6V717"/>
<name>A0A5N6V717_ASPTM</name>
<dbReference type="EMBL" id="ML738592">
    <property type="protein sequence ID" value="KAE8166802.1"/>
    <property type="molecule type" value="Genomic_DNA"/>
</dbReference>
<evidence type="ECO:0000313" key="3">
    <source>
        <dbReference type="Proteomes" id="UP000326950"/>
    </source>
</evidence>
<gene>
    <name evidence="2" type="ORF">BDV40DRAFT_254567</name>
</gene>
<feature type="region of interest" description="Disordered" evidence="1">
    <location>
        <begin position="132"/>
        <end position="157"/>
    </location>
</feature>
<feature type="compositionally biased region" description="Polar residues" evidence="1">
    <location>
        <begin position="134"/>
        <end position="157"/>
    </location>
</feature>
<accession>A0A5N6V717</accession>
<reference evidence="2 3" key="1">
    <citation type="submission" date="2019-04" db="EMBL/GenBank/DDBJ databases">
        <title>Friends and foes A comparative genomics study of 23 Aspergillus species from section Flavi.</title>
        <authorList>
            <consortium name="DOE Joint Genome Institute"/>
            <person name="Kjaerbolling I."/>
            <person name="Vesth T."/>
            <person name="Frisvad J.C."/>
            <person name="Nybo J.L."/>
            <person name="Theobald S."/>
            <person name="Kildgaard S."/>
            <person name="Isbrandt T."/>
            <person name="Kuo A."/>
            <person name="Sato A."/>
            <person name="Lyhne E.K."/>
            <person name="Kogle M.E."/>
            <person name="Wiebenga A."/>
            <person name="Kun R.S."/>
            <person name="Lubbers R.J."/>
            <person name="Makela M.R."/>
            <person name="Barry K."/>
            <person name="Chovatia M."/>
            <person name="Clum A."/>
            <person name="Daum C."/>
            <person name="Haridas S."/>
            <person name="He G."/>
            <person name="LaButti K."/>
            <person name="Lipzen A."/>
            <person name="Mondo S."/>
            <person name="Riley R."/>
            <person name="Salamov A."/>
            <person name="Simmons B.A."/>
            <person name="Magnuson J.K."/>
            <person name="Henrissat B."/>
            <person name="Mortensen U.H."/>
            <person name="Larsen T.O."/>
            <person name="Devries R.P."/>
            <person name="Grigoriev I.V."/>
            <person name="Machida M."/>
            <person name="Baker S.E."/>
            <person name="Andersen M.R."/>
        </authorList>
    </citation>
    <scope>NUCLEOTIDE SEQUENCE [LARGE SCALE GENOMIC DNA]</scope>
    <source>
        <strain evidence="2 3">CBS 117626</strain>
    </source>
</reference>
<organism evidence="2 3">
    <name type="scientific">Aspergillus tamarii</name>
    <dbReference type="NCBI Taxonomy" id="41984"/>
    <lineage>
        <taxon>Eukaryota</taxon>
        <taxon>Fungi</taxon>
        <taxon>Dikarya</taxon>
        <taxon>Ascomycota</taxon>
        <taxon>Pezizomycotina</taxon>
        <taxon>Eurotiomycetes</taxon>
        <taxon>Eurotiomycetidae</taxon>
        <taxon>Eurotiales</taxon>
        <taxon>Aspergillaceae</taxon>
        <taxon>Aspergillus</taxon>
        <taxon>Aspergillus subgen. Circumdati</taxon>
    </lineage>
</organism>
<evidence type="ECO:0000256" key="1">
    <source>
        <dbReference type="SAM" id="MobiDB-lite"/>
    </source>
</evidence>
<protein>
    <submittedName>
        <fullName evidence="2">Uncharacterized protein</fullName>
    </submittedName>
</protein>
<evidence type="ECO:0000313" key="2">
    <source>
        <dbReference type="EMBL" id="KAE8166802.1"/>
    </source>
</evidence>
<keyword evidence="3" id="KW-1185">Reference proteome</keyword>
<dbReference type="OrthoDB" id="4505326at2759"/>
<proteinExistence type="predicted"/>
<dbReference type="Proteomes" id="UP000326950">
    <property type="component" value="Unassembled WGS sequence"/>
</dbReference>
<sequence length="203" mass="23008">MSGSIETLTRPSAFFVRHTSRTSTNTRIPPMARRSASPLSCRMAMLSRDKLERETAAKNPDLRRCLGHQRLLRRSIEAAKEDMRKAMASFKLEDSDDEDEILEDDYEPSPSPMIREQITRAVKAMVRRRAVGQVSESDNANTAPQNMRVSSNNESSYDLSLKQPNVYYKTPSVTTKRRKPATKFTFTRLLWSSSGQSIQAMAS</sequence>